<dbReference type="RefSeq" id="XP_019030397.1">
    <property type="nucleotide sequence ID" value="XM_019177646.1"/>
</dbReference>
<proteinExistence type="predicted"/>
<sequence>MVSLQLVIPSEALPLTWLRIADVPMTIKNPMPLPALPPPVSRSLPAFPSLALLLLAPVPLPLPASGAPQQRRADDAAPAGLSFSGPPPSGPPPSGSAPAGPPPSGAPAEATGRPSGSAPAGPPSSGSAPAGPPPSGTPQQKRAGDVNSAAPPPPPSGSGSAEATERALRLCSQEEWRQPPLTSSARIRPDTTTVHRSTVHNQITSLQ</sequence>
<dbReference type="Proteomes" id="UP000094819">
    <property type="component" value="Unassembled WGS sequence"/>
</dbReference>
<evidence type="ECO:0000256" key="1">
    <source>
        <dbReference type="SAM" id="MobiDB-lite"/>
    </source>
</evidence>
<comment type="caution">
    <text evidence="2">The sequence shown here is derived from an EMBL/GenBank/DDBJ whole genome shotgun (WGS) entry which is preliminary data.</text>
</comment>
<feature type="compositionally biased region" description="Polar residues" evidence="1">
    <location>
        <begin position="180"/>
        <end position="207"/>
    </location>
</feature>
<keyword evidence="3" id="KW-1185">Reference proteome</keyword>
<gene>
    <name evidence="2" type="ORF">L198_05565</name>
</gene>
<name>A0A1E3IVX3_9TREE</name>
<dbReference type="EMBL" id="AWGH01000017">
    <property type="protein sequence ID" value="ODN92770.1"/>
    <property type="molecule type" value="Genomic_DNA"/>
</dbReference>
<feature type="compositionally biased region" description="Pro residues" evidence="1">
    <location>
        <begin position="85"/>
        <end position="105"/>
    </location>
</feature>
<feature type="compositionally biased region" description="Low complexity" evidence="1">
    <location>
        <begin position="114"/>
        <end position="129"/>
    </location>
</feature>
<dbReference type="AlphaFoldDB" id="A0A1E3IVX3"/>
<organism evidence="2 3">
    <name type="scientific">Cryptococcus wingfieldii CBS 7118</name>
    <dbReference type="NCBI Taxonomy" id="1295528"/>
    <lineage>
        <taxon>Eukaryota</taxon>
        <taxon>Fungi</taxon>
        <taxon>Dikarya</taxon>
        <taxon>Basidiomycota</taxon>
        <taxon>Agaricomycotina</taxon>
        <taxon>Tremellomycetes</taxon>
        <taxon>Tremellales</taxon>
        <taxon>Cryptococcaceae</taxon>
        <taxon>Cryptococcus</taxon>
    </lineage>
</organism>
<dbReference type="GeneID" id="30194778"/>
<feature type="compositionally biased region" description="Basic and acidic residues" evidence="1">
    <location>
        <begin position="163"/>
        <end position="177"/>
    </location>
</feature>
<feature type="region of interest" description="Disordered" evidence="1">
    <location>
        <begin position="65"/>
        <end position="207"/>
    </location>
</feature>
<evidence type="ECO:0000313" key="3">
    <source>
        <dbReference type="Proteomes" id="UP000094819"/>
    </source>
</evidence>
<protein>
    <submittedName>
        <fullName evidence="2">Uncharacterized protein</fullName>
    </submittedName>
</protein>
<accession>A0A1E3IVX3</accession>
<reference evidence="2 3" key="1">
    <citation type="submission" date="2016-06" db="EMBL/GenBank/DDBJ databases">
        <title>Evolution of pathogenesis and genome organization in the Tremellales.</title>
        <authorList>
            <person name="Cuomo C."/>
            <person name="Litvintseva A."/>
            <person name="Heitman J."/>
            <person name="Chen Y."/>
            <person name="Sun S."/>
            <person name="Springer D."/>
            <person name="Dromer F."/>
            <person name="Young S."/>
            <person name="Zeng Q."/>
            <person name="Chapman S."/>
            <person name="Gujja S."/>
            <person name="Saif S."/>
            <person name="Birren B."/>
        </authorList>
    </citation>
    <scope>NUCLEOTIDE SEQUENCE [LARGE SCALE GENOMIC DNA]</scope>
    <source>
        <strain evidence="2 3">CBS 7118</strain>
    </source>
</reference>
<evidence type="ECO:0000313" key="2">
    <source>
        <dbReference type="EMBL" id="ODN92770.1"/>
    </source>
</evidence>